<dbReference type="RefSeq" id="WP_220219675.1">
    <property type="nucleotide sequence ID" value="NZ_CP048268.1"/>
</dbReference>
<feature type="transmembrane region" description="Helical" evidence="1">
    <location>
        <begin position="218"/>
        <end position="240"/>
    </location>
</feature>
<feature type="transmembrane region" description="Helical" evidence="1">
    <location>
        <begin position="290"/>
        <end position="311"/>
    </location>
</feature>
<keyword evidence="3" id="KW-1185">Reference proteome</keyword>
<gene>
    <name evidence="2" type="ORF">GYM71_05125</name>
</gene>
<protein>
    <recommendedName>
        <fullName evidence="4">MacB-like periplasmic core domain-containing protein</fullName>
    </recommendedName>
</protein>
<keyword evidence="1" id="KW-1133">Transmembrane helix</keyword>
<name>A0ABX8W7B7_9LACO</name>
<feature type="transmembrane region" description="Helical" evidence="1">
    <location>
        <begin position="261"/>
        <end position="284"/>
    </location>
</feature>
<accession>A0ABX8W7B7</accession>
<proteinExistence type="predicted"/>
<dbReference type="EMBL" id="CP048268">
    <property type="protein sequence ID" value="QYN52830.1"/>
    <property type="molecule type" value="Genomic_DNA"/>
</dbReference>
<organism evidence="2 3">
    <name type="scientific">Lactobacillus panisapium</name>
    <dbReference type="NCBI Taxonomy" id="2012495"/>
    <lineage>
        <taxon>Bacteria</taxon>
        <taxon>Bacillati</taxon>
        <taxon>Bacillota</taxon>
        <taxon>Bacilli</taxon>
        <taxon>Lactobacillales</taxon>
        <taxon>Lactobacillaceae</taxon>
        <taxon>Lactobacillus</taxon>
    </lineage>
</organism>
<evidence type="ECO:0000313" key="2">
    <source>
        <dbReference type="EMBL" id="QYN52830.1"/>
    </source>
</evidence>
<dbReference type="Proteomes" id="UP000826550">
    <property type="component" value="Chromosome"/>
</dbReference>
<evidence type="ECO:0000256" key="1">
    <source>
        <dbReference type="SAM" id="Phobius"/>
    </source>
</evidence>
<keyword evidence="1" id="KW-0472">Membrane</keyword>
<evidence type="ECO:0008006" key="4">
    <source>
        <dbReference type="Google" id="ProtNLM"/>
    </source>
</evidence>
<reference evidence="2 3" key="1">
    <citation type="submission" date="2020-01" db="EMBL/GenBank/DDBJ databases">
        <title>Vast differences in strain-level diversity in the gut microbiota of two closely related honey bee species.</title>
        <authorList>
            <person name="Ellegaard K.M."/>
            <person name="Suenami S."/>
            <person name="Miyazaki R."/>
            <person name="Engel P."/>
        </authorList>
    </citation>
    <scope>NUCLEOTIDE SEQUENCE [LARGE SCALE GENOMIC DNA]</scope>
    <source>
        <strain evidence="2 3">ESL0416</strain>
    </source>
</reference>
<keyword evidence="1" id="KW-0812">Transmembrane</keyword>
<evidence type="ECO:0000313" key="3">
    <source>
        <dbReference type="Proteomes" id="UP000826550"/>
    </source>
</evidence>
<sequence>MKFKKIFLLFIIFLAMLGMGSMLSNIQSDEANQLLEAYGLSNNTRYIKIKNDQNISTFVRYLEQKFPKNKIQLHLASNRKDKQTLIWSNKDVLTLPTEAGRYFTSDDFKGRVSFGVLGLNANVKQYKTQGNQYIVLNNKYYTVIGTLKHYRQMKQNGYYLTTGSKQPTGQFKLRNYVIIIDSSTRVIRQIAAHYGVKVKTPSFVKSHQSHQFSVIKEILLIGVFILIAGISNLILAFLDWQTVKQTHLSGGLLRNWLLNHGIRTILTEILLVFGAYFFLCWRAFFSKPDHLLLLLLVSWIIISIIYSYGIFYRVRKEKLDA</sequence>